<gene>
    <name evidence="2" type="ORF">TTRE_0000896701</name>
</gene>
<feature type="region of interest" description="Disordered" evidence="1">
    <location>
        <begin position="45"/>
        <end position="78"/>
    </location>
</feature>
<reference evidence="2" key="2">
    <citation type="submission" date="2014-03" db="EMBL/GenBank/DDBJ databases">
        <title>The whipworm genome and dual-species transcriptomics of an intimate host-pathogen interaction.</title>
        <authorList>
            <person name="Foth B.J."/>
            <person name="Tsai I.J."/>
            <person name="Reid A.J."/>
            <person name="Bancroft A.J."/>
            <person name="Nichol S."/>
            <person name="Tracey A."/>
            <person name="Holroyd N."/>
            <person name="Cotton J.A."/>
            <person name="Stanley E.J."/>
            <person name="Zarowiecki M."/>
            <person name="Liu J.Z."/>
            <person name="Huckvale T."/>
            <person name="Cooper P.J."/>
            <person name="Grencis R.K."/>
            <person name="Berriman M."/>
        </authorList>
    </citation>
    <scope>NUCLEOTIDE SEQUENCE [LARGE SCALE GENOMIC DNA]</scope>
</reference>
<evidence type="ECO:0000256" key="1">
    <source>
        <dbReference type="SAM" id="MobiDB-lite"/>
    </source>
</evidence>
<accession>A0A077ZLI7</accession>
<name>A0A077ZLI7_TRITR</name>
<proteinExistence type="predicted"/>
<keyword evidence="3" id="KW-1185">Reference proteome</keyword>
<evidence type="ECO:0000313" key="2">
    <source>
        <dbReference type="EMBL" id="CDW60579.1"/>
    </source>
</evidence>
<dbReference type="AlphaFoldDB" id="A0A077ZLI7"/>
<dbReference type="EMBL" id="HG807209">
    <property type="protein sequence ID" value="CDW60579.1"/>
    <property type="molecule type" value="Genomic_DNA"/>
</dbReference>
<feature type="compositionally biased region" description="Polar residues" evidence="1">
    <location>
        <begin position="69"/>
        <end position="78"/>
    </location>
</feature>
<sequence>MVKDMVKETIDQMPPGSKVLTLEYLENAMRANPKYLNILTFRPKQAADKSAQENEQTTSDDTTAPSTSQEMSPSSHKD</sequence>
<protein>
    <submittedName>
        <fullName evidence="2">Uncharacterized protein</fullName>
    </submittedName>
</protein>
<evidence type="ECO:0000313" key="3">
    <source>
        <dbReference type="Proteomes" id="UP000030665"/>
    </source>
</evidence>
<feature type="compositionally biased region" description="Low complexity" evidence="1">
    <location>
        <begin position="57"/>
        <end position="68"/>
    </location>
</feature>
<reference evidence="2" key="1">
    <citation type="submission" date="2014-01" db="EMBL/GenBank/DDBJ databases">
        <authorList>
            <person name="Aslett M."/>
        </authorList>
    </citation>
    <scope>NUCLEOTIDE SEQUENCE</scope>
</reference>
<organism evidence="2 3">
    <name type="scientific">Trichuris trichiura</name>
    <name type="common">Whipworm</name>
    <name type="synonym">Trichocephalus trichiurus</name>
    <dbReference type="NCBI Taxonomy" id="36087"/>
    <lineage>
        <taxon>Eukaryota</taxon>
        <taxon>Metazoa</taxon>
        <taxon>Ecdysozoa</taxon>
        <taxon>Nematoda</taxon>
        <taxon>Enoplea</taxon>
        <taxon>Dorylaimia</taxon>
        <taxon>Trichinellida</taxon>
        <taxon>Trichuridae</taxon>
        <taxon>Trichuris</taxon>
    </lineage>
</organism>
<dbReference type="Proteomes" id="UP000030665">
    <property type="component" value="Unassembled WGS sequence"/>
</dbReference>